<dbReference type="PANTHER" id="PTHR33495">
    <property type="entry name" value="ANTI-SIGMA FACTOR ANTAGONIST TM_1081-RELATED-RELATED"/>
    <property type="match status" value="1"/>
</dbReference>
<dbReference type="NCBIfam" id="TIGR00377">
    <property type="entry name" value="ant_ant_sig"/>
    <property type="match status" value="1"/>
</dbReference>
<dbReference type="InterPro" id="IPR036513">
    <property type="entry name" value="STAS_dom_sf"/>
</dbReference>
<proteinExistence type="inferred from homology"/>
<protein>
    <recommendedName>
        <fullName evidence="2">Anti-sigma factor antagonist</fullName>
    </recommendedName>
</protein>
<reference evidence="5 6" key="1">
    <citation type="submission" date="2019-12" db="EMBL/GenBank/DDBJ databases">
        <title>Nocardia macrotermitis sp. nov. and Nocardia aurantia sp. nov., isolated from the gut of the fungus growing-termite Macrotermes natalensis.</title>
        <authorList>
            <person name="Christine B."/>
            <person name="Rene B."/>
        </authorList>
    </citation>
    <scope>NUCLEOTIDE SEQUENCE [LARGE SCALE GENOMIC DNA]</scope>
    <source>
        <strain evidence="5 6">DSM 102126</strain>
    </source>
</reference>
<dbReference type="EMBL" id="WUTW01000002">
    <property type="protein sequence ID" value="MXQ64518.1"/>
    <property type="molecule type" value="Genomic_DNA"/>
</dbReference>
<dbReference type="OrthoDB" id="3532493at2"/>
<dbReference type="CDD" id="cd07043">
    <property type="entry name" value="STAS_anti-anti-sigma_factors"/>
    <property type="match status" value="1"/>
</dbReference>
<feature type="domain" description="STAS" evidence="4">
    <location>
        <begin position="7"/>
        <end position="119"/>
    </location>
</feature>
<accession>A0A6I4W4Y2</accession>
<dbReference type="SUPFAM" id="SSF52091">
    <property type="entry name" value="SpoIIaa-like"/>
    <property type="match status" value="1"/>
</dbReference>
<organism evidence="5 6">
    <name type="scientific">Actinomadura rayongensis</name>
    <dbReference type="NCBI Taxonomy" id="1429076"/>
    <lineage>
        <taxon>Bacteria</taxon>
        <taxon>Bacillati</taxon>
        <taxon>Actinomycetota</taxon>
        <taxon>Actinomycetes</taxon>
        <taxon>Streptosporangiales</taxon>
        <taxon>Thermomonosporaceae</taxon>
        <taxon>Actinomadura</taxon>
    </lineage>
</organism>
<evidence type="ECO:0000256" key="3">
    <source>
        <dbReference type="SAM" id="MobiDB-lite"/>
    </source>
</evidence>
<dbReference type="InterPro" id="IPR003658">
    <property type="entry name" value="Anti-sigma_ant"/>
</dbReference>
<sequence>MRRDVQVRLETNHSSGCTVAYVSGDLDFGNAHELVDEFFRLSGTAADRPTRVVLDFEEVGFLDSSGIGAVVRLWKALREGGGDLGIAHPPRICWVMMTRTGLARYIAMGQTVHGVASRLAPPRAPSRGSAHPRNGRTGPPGEHRPRASRAR</sequence>
<evidence type="ECO:0000313" key="6">
    <source>
        <dbReference type="Proteomes" id="UP000431901"/>
    </source>
</evidence>
<dbReference type="Gene3D" id="3.30.750.24">
    <property type="entry name" value="STAS domain"/>
    <property type="match status" value="1"/>
</dbReference>
<comment type="caution">
    <text evidence="5">The sequence shown here is derived from an EMBL/GenBank/DDBJ whole genome shotgun (WGS) entry which is preliminary data.</text>
</comment>
<name>A0A6I4W4Y2_9ACTN</name>
<comment type="similarity">
    <text evidence="1 2">Belongs to the anti-sigma-factor antagonist family.</text>
</comment>
<dbReference type="PANTHER" id="PTHR33495:SF2">
    <property type="entry name" value="ANTI-SIGMA FACTOR ANTAGONIST TM_1081-RELATED"/>
    <property type="match status" value="1"/>
</dbReference>
<gene>
    <name evidence="5" type="ORF">GQ466_10760</name>
</gene>
<dbReference type="Proteomes" id="UP000431901">
    <property type="component" value="Unassembled WGS sequence"/>
</dbReference>
<evidence type="ECO:0000313" key="5">
    <source>
        <dbReference type="EMBL" id="MXQ64518.1"/>
    </source>
</evidence>
<dbReference type="PROSITE" id="PS50801">
    <property type="entry name" value="STAS"/>
    <property type="match status" value="1"/>
</dbReference>
<dbReference type="Pfam" id="PF01740">
    <property type="entry name" value="STAS"/>
    <property type="match status" value="1"/>
</dbReference>
<dbReference type="InterPro" id="IPR002645">
    <property type="entry name" value="STAS_dom"/>
</dbReference>
<dbReference type="RefSeq" id="WP_161102738.1">
    <property type="nucleotide sequence ID" value="NZ_JBHLYI010000001.1"/>
</dbReference>
<keyword evidence="6" id="KW-1185">Reference proteome</keyword>
<dbReference type="AlphaFoldDB" id="A0A6I4W4Y2"/>
<evidence type="ECO:0000256" key="2">
    <source>
        <dbReference type="RuleBase" id="RU003749"/>
    </source>
</evidence>
<dbReference type="GO" id="GO:0043856">
    <property type="term" value="F:anti-sigma factor antagonist activity"/>
    <property type="evidence" value="ECO:0007669"/>
    <property type="project" value="InterPro"/>
</dbReference>
<feature type="region of interest" description="Disordered" evidence="3">
    <location>
        <begin position="116"/>
        <end position="151"/>
    </location>
</feature>
<evidence type="ECO:0000259" key="4">
    <source>
        <dbReference type="PROSITE" id="PS50801"/>
    </source>
</evidence>
<evidence type="ECO:0000256" key="1">
    <source>
        <dbReference type="ARBA" id="ARBA00009013"/>
    </source>
</evidence>